<dbReference type="CDD" id="cd07302">
    <property type="entry name" value="CHD"/>
    <property type="match status" value="1"/>
</dbReference>
<dbReference type="Gene3D" id="3.30.70.1230">
    <property type="entry name" value="Nucleotide cyclase"/>
    <property type="match status" value="1"/>
</dbReference>
<evidence type="ECO:0000259" key="9">
    <source>
        <dbReference type="PROSITE" id="PS50125"/>
    </source>
</evidence>
<evidence type="ECO:0000259" key="10">
    <source>
        <dbReference type="PROSITE" id="PS51845"/>
    </source>
</evidence>
<comment type="subcellular location">
    <subcellularLocation>
        <location evidence="1">Membrane</location>
    </subcellularLocation>
</comment>
<dbReference type="InterPro" id="IPR050401">
    <property type="entry name" value="Cyclic_nucleotide_synthase"/>
</dbReference>
<evidence type="ECO:0000256" key="4">
    <source>
        <dbReference type="ARBA" id="ARBA00022989"/>
    </source>
</evidence>
<comment type="caution">
    <text evidence="11">The sequence shown here is derived from an EMBL/GenBank/DDBJ whole genome shotgun (WGS) entry which is preliminary data.</text>
</comment>
<evidence type="ECO:0000256" key="5">
    <source>
        <dbReference type="ARBA" id="ARBA00023136"/>
    </source>
</evidence>
<keyword evidence="3" id="KW-0547">Nucleotide-binding</keyword>
<dbReference type="GO" id="GO:0004114">
    <property type="term" value="F:3',5'-cyclic-nucleotide phosphodiesterase activity"/>
    <property type="evidence" value="ECO:0007669"/>
    <property type="project" value="InterPro"/>
</dbReference>
<keyword evidence="6" id="KW-0456">Lyase</keyword>
<dbReference type="PANTHER" id="PTHR11920:SF335">
    <property type="entry name" value="GUANYLATE CYCLASE"/>
    <property type="match status" value="1"/>
</dbReference>
<keyword evidence="5 8" id="KW-0472">Membrane</keyword>
<dbReference type="InterPro" id="IPR003607">
    <property type="entry name" value="HD/PDEase_dom"/>
</dbReference>
<dbReference type="GO" id="GO:0035556">
    <property type="term" value="P:intracellular signal transduction"/>
    <property type="evidence" value="ECO:0007669"/>
    <property type="project" value="InterPro"/>
</dbReference>
<proteinExistence type="predicted"/>
<protein>
    <submittedName>
        <fullName evidence="11">Receptor-type guanylate cyclase gcy</fullName>
    </submittedName>
</protein>
<dbReference type="SUPFAM" id="SSF55073">
    <property type="entry name" value="Nucleotide cyclase"/>
    <property type="match status" value="1"/>
</dbReference>
<name>A0A9N8EUS3_9STRA</name>
<keyword evidence="11" id="KW-0675">Receptor</keyword>
<dbReference type="PROSITE" id="PS50125">
    <property type="entry name" value="GUANYLATE_CYCLASE_2"/>
    <property type="match status" value="1"/>
</dbReference>
<dbReference type="Proteomes" id="UP001153069">
    <property type="component" value="Unassembled WGS sequence"/>
</dbReference>
<keyword evidence="12" id="KW-1185">Reference proteome</keyword>
<organism evidence="11 12">
    <name type="scientific">Seminavis robusta</name>
    <dbReference type="NCBI Taxonomy" id="568900"/>
    <lineage>
        <taxon>Eukaryota</taxon>
        <taxon>Sar</taxon>
        <taxon>Stramenopiles</taxon>
        <taxon>Ochrophyta</taxon>
        <taxon>Bacillariophyta</taxon>
        <taxon>Bacillariophyceae</taxon>
        <taxon>Bacillariophycidae</taxon>
        <taxon>Naviculales</taxon>
        <taxon>Naviculaceae</taxon>
        <taxon>Seminavis</taxon>
    </lineage>
</organism>
<dbReference type="Pfam" id="PF00233">
    <property type="entry name" value="PDEase_I"/>
    <property type="match status" value="1"/>
</dbReference>
<dbReference type="InterPro" id="IPR002073">
    <property type="entry name" value="PDEase_catalytic_dom"/>
</dbReference>
<dbReference type="GO" id="GO:0001653">
    <property type="term" value="F:peptide receptor activity"/>
    <property type="evidence" value="ECO:0007669"/>
    <property type="project" value="TreeGrafter"/>
</dbReference>
<dbReference type="SUPFAM" id="SSF109604">
    <property type="entry name" value="HD-domain/PDEase-like"/>
    <property type="match status" value="1"/>
</dbReference>
<dbReference type="GO" id="GO:0004016">
    <property type="term" value="F:adenylate cyclase activity"/>
    <property type="evidence" value="ECO:0007669"/>
    <property type="project" value="TreeGrafter"/>
</dbReference>
<gene>
    <name evidence="11" type="ORF">SEMRO_1679_G290720.1</name>
</gene>
<evidence type="ECO:0000256" key="3">
    <source>
        <dbReference type="ARBA" id="ARBA00022741"/>
    </source>
</evidence>
<accession>A0A9N8EUS3</accession>
<feature type="domain" description="Guanylate cyclase" evidence="9">
    <location>
        <begin position="329"/>
        <end position="463"/>
    </location>
</feature>
<keyword evidence="2 8" id="KW-0812">Transmembrane</keyword>
<dbReference type="GO" id="GO:0004383">
    <property type="term" value="F:guanylate cyclase activity"/>
    <property type="evidence" value="ECO:0007669"/>
    <property type="project" value="TreeGrafter"/>
</dbReference>
<feature type="compositionally biased region" description="Polar residues" evidence="7">
    <location>
        <begin position="9"/>
        <end position="24"/>
    </location>
</feature>
<dbReference type="GO" id="GO:0007168">
    <property type="term" value="P:receptor guanylyl cyclase signaling pathway"/>
    <property type="evidence" value="ECO:0007669"/>
    <property type="project" value="TreeGrafter"/>
</dbReference>
<feature type="region of interest" description="Disordered" evidence="7">
    <location>
        <begin position="233"/>
        <end position="287"/>
    </location>
</feature>
<evidence type="ECO:0000256" key="7">
    <source>
        <dbReference type="SAM" id="MobiDB-lite"/>
    </source>
</evidence>
<feature type="transmembrane region" description="Helical" evidence="8">
    <location>
        <begin position="130"/>
        <end position="150"/>
    </location>
</feature>
<dbReference type="SMART" id="SM00471">
    <property type="entry name" value="HDc"/>
    <property type="match status" value="1"/>
</dbReference>
<dbReference type="GO" id="GO:0005886">
    <property type="term" value="C:plasma membrane"/>
    <property type="evidence" value="ECO:0007669"/>
    <property type="project" value="TreeGrafter"/>
</dbReference>
<feature type="transmembrane region" description="Helical" evidence="8">
    <location>
        <begin position="162"/>
        <end position="186"/>
    </location>
</feature>
<feature type="compositionally biased region" description="Acidic residues" evidence="7">
    <location>
        <begin position="53"/>
        <end position="67"/>
    </location>
</feature>
<dbReference type="InterPro" id="IPR001054">
    <property type="entry name" value="A/G_cyclase"/>
</dbReference>
<dbReference type="PANTHER" id="PTHR11920">
    <property type="entry name" value="GUANYLYL CYCLASE"/>
    <property type="match status" value="1"/>
</dbReference>
<dbReference type="Gene3D" id="1.10.1300.10">
    <property type="entry name" value="3'5'-cyclic nucleotide phosphodiesterase, catalytic domain"/>
    <property type="match status" value="1"/>
</dbReference>
<sequence>MTEEEKQDNQPPAATASSTTNQVIVTFDLRDSGKDDNYGLDDSSVGPRVAPPDIEEGALDPSDDDSELSALPRRWSDFSGLDSSGFDASFEDEHEHSSSLGNKKRRGAKKGVPDESMLVLSPRAVLARRVLMILYTCFVVLVSTICFLLAQGANECVQDDYAFPPIALALFIAMAFSLIGGVAYAYDTLLQQQLVNIHKAANQSRAIVTSLFPKQFHDQLYREAAKKQELGGLSRESFGSHSHSLDPFPATQHHATPGASFRHASKKKGDASERDTDDVPDLTSKSNKAFAPLPKARLKSFLDHEGDAMESGHFMQHARPIADLFPSATVLFADISGFTAWSSEREPVQVFYLLESLYKAFDRIARRFGVFKVETIGDCYMCVTGLPDPQPDHATRMVRFSRQMIKQGLEICKKLERTLGPDTGDLRLRVGMHSGPVTAGVLRGEKSRFQLFGDTVNTASRMESTGERHRIQLSQTTADLVIAAGKENWILPRPDLVEAKGKGDMQTYWAIHHSNRDARTANSVTGVSSVSGESMRSSLPSGEHGNGWDGPQEDENFILNLPTTSRSAKNARLVDWNVELLVQQLKRVEAQRSPNLAGKFVEDPMAVLKDKAETPYEEVVEAFQIPKFDDGHVFRDSMSVELDSKAVEQLHQVVTIIADKYRDNAFHSFEHASHVTMSVHKLLNRVVTPDEVDYQRDAVDAIGLDVHNYTYGITSDALSQFAIVFSALIHDVDHTGVSNPRLAEENPELGDKYKNRSIAEQNSVDIAWELLMQPQYKELQQAIFRSEEELLRFRSAVVNAVMATDIFEKDGKAFRNQRWEKAFRSKEAHEESSAFDDEQINLKATIVIEHIIQASDVSHTMQHWSIYQKWNEKLFREMYMAFDAGRAVSDPSKGWYKGELWFFDNYVIPLGKKLDECNVFGVSSDEYLNYAETNRKIWAQKGEEVVKEMVDRYQKRKELEIGGLTTDEINGFSAKDLEYIMKKLIEKGRNSGTKKVDAAKGQNDAAQAWMDALEIYQRAPSATEIKDRSIIFPVYSGIHPWLKGGKIFNDEEGFFEQNLARKFVREAKLYRKNPIHYYRALSMLSEVTAKIQDYSTAIKLSEFILTMYKQEKHSREFEKMYGVDRAATQFANTAVYHEHLGNHDKASQIIEYVLNTFLPGMDPTNTLGNFELMMPIIYVLHLRREDKRCYDVFNDEVESKFQKHHGPDAFTPTKSIHKPILWLFKIAHDLDGFDELDGVVEYFAEDDKGMPFPFLENIVVKTTWGPSQMFAELCLLAAKKLERENGDMEVRNKMLLKALKLTRMSDYNIRDKNGNVLLPIAHAHHQPIFDEIVALAKSVGIFEDEERQEPTPGVQVKLPQSYLVTPTPALEFLS</sequence>
<feature type="region of interest" description="Disordered" evidence="7">
    <location>
        <begin position="520"/>
        <end position="555"/>
    </location>
</feature>
<dbReference type="InterPro" id="IPR036971">
    <property type="entry name" value="PDEase_catalytic_dom_sf"/>
</dbReference>
<dbReference type="GO" id="GO:0000166">
    <property type="term" value="F:nucleotide binding"/>
    <property type="evidence" value="ECO:0007669"/>
    <property type="project" value="UniProtKB-KW"/>
</dbReference>
<dbReference type="EMBL" id="CAICTM010001677">
    <property type="protein sequence ID" value="CAB9525464.1"/>
    <property type="molecule type" value="Genomic_DNA"/>
</dbReference>
<reference evidence="11" key="1">
    <citation type="submission" date="2020-06" db="EMBL/GenBank/DDBJ databases">
        <authorList>
            <consortium name="Plant Systems Biology data submission"/>
        </authorList>
    </citation>
    <scope>NUCLEOTIDE SEQUENCE</scope>
    <source>
        <strain evidence="11">D6</strain>
    </source>
</reference>
<keyword evidence="4 8" id="KW-1133">Transmembrane helix</keyword>
<evidence type="ECO:0000256" key="8">
    <source>
        <dbReference type="SAM" id="Phobius"/>
    </source>
</evidence>
<evidence type="ECO:0000256" key="6">
    <source>
        <dbReference type="ARBA" id="ARBA00023239"/>
    </source>
</evidence>
<evidence type="ECO:0000256" key="2">
    <source>
        <dbReference type="ARBA" id="ARBA00022692"/>
    </source>
</evidence>
<dbReference type="Pfam" id="PF00211">
    <property type="entry name" value="Guanylate_cyc"/>
    <property type="match status" value="1"/>
</dbReference>
<feature type="region of interest" description="Disordered" evidence="7">
    <location>
        <begin position="1"/>
        <end position="68"/>
    </location>
</feature>
<feature type="domain" description="PDEase" evidence="10">
    <location>
        <begin position="588"/>
        <end position="806"/>
    </location>
</feature>
<evidence type="ECO:0000313" key="11">
    <source>
        <dbReference type="EMBL" id="CAB9525464.1"/>
    </source>
</evidence>
<evidence type="ECO:0000256" key="1">
    <source>
        <dbReference type="ARBA" id="ARBA00004370"/>
    </source>
</evidence>
<dbReference type="PROSITE" id="PS51845">
    <property type="entry name" value="PDEASE_I_2"/>
    <property type="match status" value="1"/>
</dbReference>
<feature type="compositionally biased region" description="Low complexity" evidence="7">
    <location>
        <begin position="523"/>
        <end position="538"/>
    </location>
</feature>
<dbReference type="SMART" id="SM00044">
    <property type="entry name" value="CYCc"/>
    <property type="match status" value="1"/>
</dbReference>
<dbReference type="InterPro" id="IPR029787">
    <property type="entry name" value="Nucleotide_cyclase"/>
</dbReference>
<feature type="compositionally biased region" description="Basic and acidic residues" evidence="7">
    <location>
        <begin position="28"/>
        <end position="37"/>
    </location>
</feature>
<evidence type="ECO:0000313" key="12">
    <source>
        <dbReference type="Proteomes" id="UP001153069"/>
    </source>
</evidence>